<feature type="transmembrane region" description="Helical" evidence="10">
    <location>
        <begin position="120"/>
        <end position="142"/>
    </location>
</feature>
<reference evidence="13 14" key="1">
    <citation type="submission" date="2019-07" db="EMBL/GenBank/DDBJ databases">
        <title>Draft genome assembly of a fouling barnacle, Amphibalanus amphitrite (Darwin, 1854): The first reference genome for Thecostraca.</title>
        <authorList>
            <person name="Kim W."/>
        </authorList>
    </citation>
    <scope>NUCLEOTIDE SEQUENCE [LARGE SCALE GENOMIC DNA]</scope>
    <source>
        <strain evidence="13">SNU_AA5</strain>
        <tissue evidence="13">Soma without cirri and trophi</tissue>
    </source>
</reference>
<keyword evidence="11" id="KW-0732">Signal</keyword>
<feature type="domain" description="Cation/H+ exchanger transmembrane" evidence="12">
    <location>
        <begin position="1"/>
        <end position="209"/>
    </location>
</feature>
<protein>
    <recommendedName>
        <fullName evidence="9">Sodium/hydrogen exchanger</fullName>
    </recommendedName>
</protein>
<comment type="caution">
    <text evidence="13">The sequence shown here is derived from an EMBL/GenBank/DDBJ whole genome shotgun (WGS) entry which is preliminary data.</text>
</comment>
<feature type="transmembrane region" description="Helical" evidence="10">
    <location>
        <begin position="188"/>
        <end position="205"/>
    </location>
</feature>
<dbReference type="OrthoDB" id="196264at2759"/>
<name>A0A6A4WME5_AMPAM</name>
<proteinExistence type="inferred from homology"/>
<dbReference type="InterPro" id="IPR006153">
    <property type="entry name" value="Cation/H_exchanger_TM"/>
</dbReference>
<evidence type="ECO:0000256" key="3">
    <source>
        <dbReference type="ARBA" id="ARBA00022692"/>
    </source>
</evidence>
<keyword evidence="2 9" id="KW-0813">Transport</keyword>
<evidence type="ECO:0000256" key="8">
    <source>
        <dbReference type="ARBA" id="ARBA00023201"/>
    </source>
</evidence>
<dbReference type="EMBL" id="VIIS01000478">
    <property type="protein sequence ID" value="KAF0308576.1"/>
    <property type="molecule type" value="Genomic_DNA"/>
</dbReference>
<dbReference type="PANTHER" id="PTHR10110">
    <property type="entry name" value="SODIUM/HYDROGEN EXCHANGER"/>
    <property type="match status" value="1"/>
</dbReference>
<feature type="transmembrane region" description="Helical" evidence="10">
    <location>
        <begin position="76"/>
        <end position="100"/>
    </location>
</feature>
<evidence type="ECO:0000256" key="5">
    <source>
        <dbReference type="ARBA" id="ARBA00023053"/>
    </source>
</evidence>
<dbReference type="GO" id="GO:0098719">
    <property type="term" value="P:sodium ion import across plasma membrane"/>
    <property type="evidence" value="ECO:0007669"/>
    <property type="project" value="TreeGrafter"/>
</dbReference>
<feature type="signal peptide" evidence="11">
    <location>
        <begin position="1"/>
        <end position="23"/>
    </location>
</feature>
<evidence type="ECO:0000256" key="2">
    <source>
        <dbReference type="ARBA" id="ARBA00022448"/>
    </source>
</evidence>
<gene>
    <name evidence="13" type="primary">Slc9a2_4</name>
    <name evidence="13" type="ORF">FJT64_020266</name>
</gene>
<keyword evidence="4 10" id="KW-1133">Transmembrane helix</keyword>
<dbReference type="GO" id="GO:0015385">
    <property type="term" value="F:sodium:proton antiporter activity"/>
    <property type="evidence" value="ECO:0007669"/>
    <property type="project" value="InterPro"/>
</dbReference>
<evidence type="ECO:0000256" key="7">
    <source>
        <dbReference type="ARBA" id="ARBA00023136"/>
    </source>
</evidence>
<accession>A0A6A4WME5</accession>
<dbReference type="GO" id="GO:0005886">
    <property type="term" value="C:plasma membrane"/>
    <property type="evidence" value="ECO:0007669"/>
    <property type="project" value="TreeGrafter"/>
</dbReference>
<dbReference type="Pfam" id="PF00999">
    <property type="entry name" value="Na_H_Exchanger"/>
    <property type="match status" value="1"/>
</dbReference>
<dbReference type="AlphaFoldDB" id="A0A6A4WME5"/>
<keyword evidence="3 9" id="KW-0812">Transmembrane</keyword>
<dbReference type="Proteomes" id="UP000440578">
    <property type="component" value="Unassembled WGS sequence"/>
</dbReference>
<evidence type="ECO:0000256" key="9">
    <source>
        <dbReference type="RuleBase" id="RU003722"/>
    </source>
</evidence>
<feature type="chain" id="PRO_5025444131" description="Sodium/hydrogen exchanger" evidence="11">
    <location>
        <begin position="24"/>
        <end position="230"/>
    </location>
</feature>
<evidence type="ECO:0000259" key="12">
    <source>
        <dbReference type="Pfam" id="PF00999"/>
    </source>
</evidence>
<dbReference type="InterPro" id="IPR018422">
    <property type="entry name" value="Cation/H_exchanger_CPA1"/>
</dbReference>
<dbReference type="GO" id="GO:0051453">
    <property type="term" value="P:regulation of intracellular pH"/>
    <property type="evidence" value="ECO:0007669"/>
    <property type="project" value="TreeGrafter"/>
</dbReference>
<organism evidence="13 14">
    <name type="scientific">Amphibalanus amphitrite</name>
    <name type="common">Striped barnacle</name>
    <name type="synonym">Balanus amphitrite</name>
    <dbReference type="NCBI Taxonomy" id="1232801"/>
    <lineage>
        <taxon>Eukaryota</taxon>
        <taxon>Metazoa</taxon>
        <taxon>Ecdysozoa</taxon>
        <taxon>Arthropoda</taxon>
        <taxon>Crustacea</taxon>
        <taxon>Multicrustacea</taxon>
        <taxon>Cirripedia</taxon>
        <taxon>Thoracica</taxon>
        <taxon>Thoracicalcarea</taxon>
        <taxon>Balanomorpha</taxon>
        <taxon>Balanoidea</taxon>
        <taxon>Balanidae</taxon>
        <taxon>Amphibalaninae</taxon>
        <taxon>Amphibalanus</taxon>
    </lineage>
</organism>
<dbReference type="GO" id="GO:0015386">
    <property type="term" value="F:potassium:proton antiporter activity"/>
    <property type="evidence" value="ECO:0007669"/>
    <property type="project" value="TreeGrafter"/>
</dbReference>
<keyword evidence="7 10" id="KW-0472">Membrane</keyword>
<evidence type="ECO:0000256" key="11">
    <source>
        <dbReference type="SAM" id="SignalP"/>
    </source>
</evidence>
<keyword evidence="14" id="KW-1185">Reference proteome</keyword>
<evidence type="ECO:0000313" key="13">
    <source>
        <dbReference type="EMBL" id="KAF0308576.1"/>
    </source>
</evidence>
<keyword evidence="9" id="KW-0050">Antiport</keyword>
<evidence type="ECO:0000256" key="6">
    <source>
        <dbReference type="ARBA" id="ARBA00023065"/>
    </source>
</evidence>
<keyword evidence="8 9" id="KW-0739">Sodium transport</keyword>
<comment type="subcellular location">
    <subcellularLocation>
        <location evidence="1">Membrane</location>
        <topology evidence="1">Multi-pass membrane protein</topology>
    </subcellularLocation>
</comment>
<comment type="similarity">
    <text evidence="9">Belongs to the monovalent cation:proton antiporter 1 (CPA1) transporter (TC 2.A.36) family.</text>
</comment>
<evidence type="ECO:0000313" key="14">
    <source>
        <dbReference type="Proteomes" id="UP000440578"/>
    </source>
</evidence>
<dbReference type="NCBIfam" id="TIGR00840">
    <property type="entry name" value="b_cpa1"/>
    <property type="match status" value="1"/>
</dbReference>
<dbReference type="Gene3D" id="6.10.140.1330">
    <property type="match status" value="1"/>
</dbReference>
<keyword evidence="6 9" id="KW-0406">Ion transport</keyword>
<dbReference type="PANTHER" id="PTHR10110:SF98">
    <property type="entry name" value="SODIUM_HYDROGEN EXCHANGER"/>
    <property type="match status" value="1"/>
</dbReference>
<evidence type="ECO:0000256" key="10">
    <source>
        <dbReference type="SAM" id="Phobius"/>
    </source>
</evidence>
<evidence type="ECO:0000256" key="1">
    <source>
        <dbReference type="ARBA" id="ARBA00004141"/>
    </source>
</evidence>
<evidence type="ECO:0000256" key="4">
    <source>
        <dbReference type="ARBA" id="ARBA00022989"/>
    </source>
</evidence>
<dbReference type="InterPro" id="IPR004709">
    <property type="entry name" value="NaH_exchanger"/>
</dbReference>
<keyword evidence="5" id="KW-0915">Sodium</keyword>
<feature type="transmembrane region" description="Helical" evidence="10">
    <location>
        <begin position="33"/>
        <end position="56"/>
    </location>
</feature>
<sequence length="230" mass="25532">MPILNTFLFAALISAVDPVAVLAVFEEIHVNEMLYIVVFGESLLNDAVTVVLYHMFEAYVEMGENNITALDVAAGLLKFLIVALGGTLVGIIWGFLTAFVTRFTSSVRVIEPLFVFIMSYLAYLNAEIFHLSGILAITFCGLTMKNYVISNVSAKSHTTIKYTMKMLSSSCETVIFMLLGVATVHNHHIWNTYFVLFTILFCSLFRALGEDEGVLSLLLLLEFSYILVGL</sequence>